<protein>
    <submittedName>
        <fullName evidence="1">Uncharacterized protein</fullName>
    </submittedName>
</protein>
<dbReference type="Proteomes" id="UP000003688">
    <property type="component" value="Unassembled WGS sequence"/>
</dbReference>
<keyword evidence="2" id="KW-1185">Reference proteome</keyword>
<proteinExistence type="predicted"/>
<dbReference type="AlphaFoldDB" id="B9XKU2"/>
<gene>
    <name evidence="1" type="ORF">Cflav_PD2492</name>
</gene>
<sequence length="110" mass="12543">MILIFENDSTTRAVDDISEANRYCEVIDVEDGVYTFIDERAAVLRPILASPTRRTMFGILCSPDSFSLAATDEHRPELLRSIFDDTVSVEPGPRIHTREDLIRELDICKR</sequence>
<comment type="caution">
    <text evidence="1">The sequence shown here is derived from an EMBL/GenBank/DDBJ whole genome shotgun (WGS) entry which is preliminary data.</text>
</comment>
<accession>B9XKU2</accession>
<dbReference type="RefSeq" id="WP_007416428.1">
    <property type="nucleotide sequence ID" value="NZ_ABOX02000026.1"/>
</dbReference>
<evidence type="ECO:0000313" key="1">
    <source>
        <dbReference type="EMBL" id="EEF59585.1"/>
    </source>
</evidence>
<dbReference type="STRING" id="320771.Cflav_PD2492"/>
<organism evidence="1 2">
    <name type="scientific">Pedosphaera parvula (strain Ellin514)</name>
    <dbReference type="NCBI Taxonomy" id="320771"/>
    <lineage>
        <taxon>Bacteria</taxon>
        <taxon>Pseudomonadati</taxon>
        <taxon>Verrucomicrobiota</taxon>
        <taxon>Pedosphaerae</taxon>
        <taxon>Pedosphaerales</taxon>
        <taxon>Pedosphaeraceae</taxon>
        <taxon>Pedosphaera</taxon>
    </lineage>
</organism>
<dbReference type="OrthoDB" id="7018905at2"/>
<reference evidence="1 2" key="1">
    <citation type="journal article" date="2011" name="J. Bacteriol.">
        <title>Genome sequence of 'Pedosphaera parvula' Ellin514, an aerobic Verrucomicrobial isolate from pasture soil.</title>
        <authorList>
            <person name="Kant R."/>
            <person name="van Passel M.W."/>
            <person name="Sangwan P."/>
            <person name="Palva A."/>
            <person name="Lucas S."/>
            <person name="Copeland A."/>
            <person name="Lapidus A."/>
            <person name="Glavina Del Rio T."/>
            <person name="Dalin E."/>
            <person name="Tice H."/>
            <person name="Bruce D."/>
            <person name="Goodwin L."/>
            <person name="Pitluck S."/>
            <person name="Chertkov O."/>
            <person name="Larimer F.W."/>
            <person name="Land M.L."/>
            <person name="Hauser L."/>
            <person name="Brettin T.S."/>
            <person name="Detter J.C."/>
            <person name="Han S."/>
            <person name="de Vos W.M."/>
            <person name="Janssen P.H."/>
            <person name="Smidt H."/>
        </authorList>
    </citation>
    <scope>NUCLEOTIDE SEQUENCE [LARGE SCALE GENOMIC DNA]</scope>
    <source>
        <strain evidence="1 2">Ellin514</strain>
    </source>
</reference>
<evidence type="ECO:0000313" key="2">
    <source>
        <dbReference type="Proteomes" id="UP000003688"/>
    </source>
</evidence>
<dbReference type="EMBL" id="ABOX02000026">
    <property type="protein sequence ID" value="EEF59585.1"/>
    <property type="molecule type" value="Genomic_DNA"/>
</dbReference>
<name>B9XKU2_PEDPL</name>